<gene>
    <name evidence="1" type="ORF">FOXB_05784</name>
</gene>
<name>F9FHA5_FUSOF</name>
<protein>
    <submittedName>
        <fullName evidence="1">Uncharacterized protein</fullName>
    </submittedName>
</protein>
<reference evidence="1" key="1">
    <citation type="journal article" date="2012" name="Mol. Plant Microbe Interact.">
        <title>A highly conserved effector in Fusarium oxysporum is required for full virulence on Arabidopsis.</title>
        <authorList>
            <person name="Thatcher L.F."/>
            <person name="Gardiner D.M."/>
            <person name="Kazan K."/>
            <person name="Manners J."/>
        </authorList>
    </citation>
    <scope>NUCLEOTIDE SEQUENCE [LARGE SCALE GENOMIC DNA]</scope>
    <source>
        <strain evidence="1">Fo5176</strain>
    </source>
</reference>
<proteinExistence type="predicted"/>
<organism evidence="1">
    <name type="scientific">Fusarium oxysporum (strain Fo5176)</name>
    <name type="common">Fusarium vascular wilt</name>
    <dbReference type="NCBI Taxonomy" id="660025"/>
    <lineage>
        <taxon>Eukaryota</taxon>
        <taxon>Fungi</taxon>
        <taxon>Dikarya</taxon>
        <taxon>Ascomycota</taxon>
        <taxon>Pezizomycotina</taxon>
        <taxon>Sordariomycetes</taxon>
        <taxon>Hypocreomycetidae</taxon>
        <taxon>Hypocreales</taxon>
        <taxon>Nectriaceae</taxon>
        <taxon>Fusarium</taxon>
        <taxon>Fusarium oxysporum species complex</taxon>
    </lineage>
</organism>
<dbReference type="EMBL" id="AFQF01001812">
    <property type="protein sequence ID" value="EGU83701.1"/>
    <property type="molecule type" value="Genomic_DNA"/>
</dbReference>
<sequence length="30" mass="3747">MQRKYRLWFLHLLPLYRKIPVKGSFNNIIT</sequence>
<evidence type="ECO:0000313" key="1">
    <source>
        <dbReference type="EMBL" id="EGU83701.1"/>
    </source>
</evidence>
<dbReference type="AlphaFoldDB" id="F9FHA5"/>
<comment type="caution">
    <text evidence="1">The sequence shown here is derived from an EMBL/GenBank/DDBJ whole genome shotgun (WGS) entry which is preliminary data.</text>
</comment>
<accession>F9FHA5</accession>